<evidence type="ECO:0000313" key="2">
    <source>
        <dbReference type="EMBL" id="KAF6742472.1"/>
    </source>
</evidence>
<dbReference type="AlphaFoldDB" id="A0A8H6LVN5"/>
<dbReference type="InterPro" id="IPR013922">
    <property type="entry name" value="Cyclin_PHO80-like"/>
</dbReference>
<keyword evidence="3" id="KW-1185">Reference proteome</keyword>
<organism evidence="2 3">
    <name type="scientific">Ephemerocybe angulata</name>
    <dbReference type="NCBI Taxonomy" id="980116"/>
    <lineage>
        <taxon>Eukaryota</taxon>
        <taxon>Fungi</taxon>
        <taxon>Dikarya</taxon>
        <taxon>Basidiomycota</taxon>
        <taxon>Agaricomycotina</taxon>
        <taxon>Agaricomycetes</taxon>
        <taxon>Agaricomycetidae</taxon>
        <taxon>Agaricales</taxon>
        <taxon>Agaricineae</taxon>
        <taxon>Psathyrellaceae</taxon>
        <taxon>Ephemerocybe</taxon>
    </lineage>
</organism>
<dbReference type="CDD" id="cd20557">
    <property type="entry name" value="CYCLIN_ScPCL1-like"/>
    <property type="match status" value="1"/>
</dbReference>
<dbReference type="Proteomes" id="UP000521943">
    <property type="component" value="Unassembled WGS sequence"/>
</dbReference>
<evidence type="ECO:0000259" key="1">
    <source>
        <dbReference type="Pfam" id="PF00134"/>
    </source>
</evidence>
<dbReference type="GO" id="GO:0019901">
    <property type="term" value="F:protein kinase binding"/>
    <property type="evidence" value="ECO:0007669"/>
    <property type="project" value="InterPro"/>
</dbReference>
<dbReference type="SUPFAM" id="SSF47954">
    <property type="entry name" value="Cyclin-like"/>
    <property type="match status" value="1"/>
</dbReference>
<dbReference type="GO" id="GO:0000307">
    <property type="term" value="C:cyclin-dependent protein kinase holoenzyme complex"/>
    <property type="evidence" value="ECO:0007669"/>
    <property type="project" value="TreeGrafter"/>
</dbReference>
<feature type="non-terminal residue" evidence="2">
    <location>
        <position position="1"/>
    </location>
</feature>
<dbReference type="GO" id="GO:0016538">
    <property type="term" value="F:cyclin-dependent protein serine/threonine kinase regulator activity"/>
    <property type="evidence" value="ECO:0007669"/>
    <property type="project" value="TreeGrafter"/>
</dbReference>
<proteinExistence type="predicted"/>
<accession>A0A8H6LVN5</accession>
<dbReference type="InterPro" id="IPR006671">
    <property type="entry name" value="Cyclin_N"/>
</dbReference>
<dbReference type="GO" id="GO:0005634">
    <property type="term" value="C:nucleus"/>
    <property type="evidence" value="ECO:0007669"/>
    <property type="project" value="TreeGrafter"/>
</dbReference>
<feature type="domain" description="Cyclin N-terminal" evidence="1">
    <location>
        <begin position="29"/>
        <end position="128"/>
    </location>
</feature>
<dbReference type="PANTHER" id="PTHR15615:SF108">
    <property type="entry name" value="PROTEIN CNPPD1"/>
    <property type="match status" value="1"/>
</dbReference>
<protein>
    <recommendedName>
        <fullName evidence="1">Cyclin N-terminal domain-containing protein</fullName>
    </recommendedName>
</protein>
<name>A0A8H6LVN5_9AGAR</name>
<dbReference type="Pfam" id="PF00134">
    <property type="entry name" value="Cyclin_N"/>
    <property type="match status" value="1"/>
</dbReference>
<dbReference type="PANTHER" id="PTHR15615">
    <property type="match status" value="1"/>
</dbReference>
<dbReference type="Gene3D" id="1.10.472.10">
    <property type="entry name" value="Cyclin-like"/>
    <property type="match status" value="1"/>
</dbReference>
<evidence type="ECO:0000313" key="3">
    <source>
        <dbReference type="Proteomes" id="UP000521943"/>
    </source>
</evidence>
<dbReference type="InterPro" id="IPR036915">
    <property type="entry name" value="Cyclin-like_sf"/>
</dbReference>
<comment type="caution">
    <text evidence="2">The sequence shown here is derived from an EMBL/GenBank/DDBJ whole genome shotgun (WGS) entry which is preliminary data.</text>
</comment>
<dbReference type="OrthoDB" id="244495at2759"/>
<sequence length="225" mass="25469">PFYGLQGLSHLCYRYLKHLFDCPDSPPNRAQSRVKLLYYIPKLLYSSRFESPVVVLALLLLTRLRERSEATRASGHRLFTTALMVSSSYLCDNTYRASSWRDMSGGLFGIKTLNIMVREMLEWLEWDVSVDSVALERFGQAISVDFARDRPVYPTYPAEMIWTRFSDSGNQHRLVASGIAPTSDANSGTGDPVASFESLDVLDTMLPISNRLRAQLYAFSSPSQY</sequence>
<dbReference type="EMBL" id="JACGCI010000182">
    <property type="protein sequence ID" value="KAF6742472.1"/>
    <property type="molecule type" value="Genomic_DNA"/>
</dbReference>
<gene>
    <name evidence="2" type="ORF">DFP72DRAFT_830458</name>
</gene>
<reference evidence="2 3" key="1">
    <citation type="submission" date="2020-07" db="EMBL/GenBank/DDBJ databases">
        <title>Comparative genomics of pyrophilous fungi reveals a link between fire events and developmental genes.</title>
        <authorList>
            <consortium name="DOE Joint Genome Institute"/>
            <person name="Steindorff A.S."/>
            <person name="Carver A."/>
            <person name="Calhoun S."/>
            <person name="Stillman K."/>
            <person name="Liu H."/>
            <person name="Lipzen A."/>
            <person name="Pangilinan J."/>
            <person name="Labutti K."/>
            <person name="Bruns T.D."/>
            <person name="Grigoriev I.V."/>
        </authorList>
    </citation>
    <scope>NUCLEOTIDE SEQUENCE [LARGE SCALE GENOMIC DNA]</scope>
    <source>
        <strain evidence="2 3">CBS 144469</strain>
    </source>
</reference>